<keyword evidence="2" id="KW-1003">Cell membrane</keyword>
<keyword evidence="3 6" id="KW-0812">Transmembrane</keyword>
<reference evidence="7 8" key="1">
    <citation type="submission" date="2021-04" db="EMBL/GenBank/DDBJ databases">
        <title>novel species isolated from subtropical streams in China.</title>
        <authorList>
            <person name="Lu H."/>
        </authorList>
    </citation>
    <scope>NUCLEOTIDE SEQUENCE [LARGE SCALE GENOMIC DNA]</scope>
    <source>
        <strain evidence="7 8">BYS107W</strain>
    </source>
</reference>
<dbReference type="InterPro" id="IPR001851">
    <property type="entry name" value="ABC_transp_permease"/>
</dbReference>
<feature type="transmembrane region" description="Helical" evidence="6">
    <location>
        <begin position="177"/>
        <end position="197"/>
    </location>
</feature>
<gene>
    <name evidence="7" type="ORF">KDM92_01545</name>
</gene>
<dbReference type="GO" id="GO:0015658">
    <property type="term" value="F:branched-chain amino acid transmembrane transporter activity"/>
    <property type="evidence" value="ECO:0007669"/>
    <property type="project" value="InterPro"/>
</dbReference>
<feature type="transmembrane region" description="Helical" evidence="6">
    <location>
        <begin position="389"/>
        <end position="409"/>
    </location>
</feature>
<keyword evidence="4 6" id="KW-1133">Transmembrane helix</keyword>
<comment type="subcellular location">
    <subcellularLocation>
        <location evidence="1">Cell membrane</location>
        <topology evidence="1">Multi-pass membrane protein</topology>
    </subcellularLocation>
</comment>
<comment type="caution">
    <text evidence="7">The sequence shown here is derived from an EMBL/GenBank/DDBJ whole genome shotgun (WGS) entry which is preliminary data.</text>
</comment>
<evidence type="ECO:0000256" key="3">
    <source>
        <dbReference type="ARBA" id="ARBA00022692"/>
    </source>
</evidence>
<feature type="transmembrane region" description="Helical" evidence="6">
    <location>
        <begin position="126"/>
        <end position="146"/>
    </location>
</feature>
<feature type="transmembrane region" description="Helical" evidence="6">
    <location>
        <begin position="347"/>
        <end position="369"/>
    </location>
</feature>
<evidence type="ECO:0000256" key="2">
    <source>
        <dbReference type="ARBA" id="ARBA00022475"/>
    </source>
</evidence>
<evidence type="ECO:0000256" key="5">
    <source>
        <dbReference type="ARBA" id="ARBA00023136"/>
    </source>
</evidence>
<keyword evidence="8" id="KW-1185">Reference proteome</keyword>
<dbReference type="PANTHER" id="PTHR30482:SF17">
    <property type="entry name" value="ABC TRANSPORTER ATP-BINDING PROTEIN"/>
    <property type="match status" value="1"/>
</dbReference>
<dbReference type="RefSeq" id="WP_212682705.1">
    <property type="nucleotide sequence ID" value="NZ_JAGSPM010000001.1"/>
</dbReference>
<feature type="transmembrane region" description="Helical" evidence="6">
    <location>
        <begin position="299"/>
        <end position="326"/>
    </location>
</feature>
<dbReference type="AlphaFoldDB" id="A0A941I2E2"/>
<feature type="transmembrane region" description="Helical" evidence="6">
    <location>
        <begin position="66"/>
        <end position="86"/>
    </location>
</feature>
<evidence type="ECO:0000313" key="8">
    <source>
        <dbReference type="Proteomes" id="UP000680158"/>
    </source>
</evidence>
<evidence type="ECO:0000313" key="7">
    <source>
        <dbReference type="EMBL" id="MBR7745251.1"/>
    </source>
</evidence>
<dbReference type="Proteomes" id="UP000680158">
    <property type="component" value="Unassembled WGS sequence"/>
</dbReference>
<evidence type="ECO:0000256" key="6">
    <source>
        <dbReference type="SAM" id="Phobius"/>
    </source>
</evidence>
<name>A0A941I2E2_9BURK</name>
<dbReference type="GO" id="GO:0005886">
    <property type="term" value="C:plasma membrane"/>
    <property type="evidence" value="ECO:0007669"/>
    <property type="project" value="UniProtKB-SubCell"/>
</dbReference>
<feature type="transmembrane region" description="Helical" evidence="6">
    <location>
        <begin position="98"/>
        <end position="120"/>
    </location>
</feature>
<dbReference type="EMBL" id="JAGSPM010000001">
    <property type="protein sequence ID" value="MBR7745251.1"/>
    <property type="molecule type" value="Genomic_DNA"/>
</dbReference>
<feature type="transmembrane region" description="Helical" evidence="6">
    <location>
        <begin position="223"/>
        <end position="245"/>
    </location>
</feature>
<proteinExistence type="predicted"/>
<dbReference type="PANTHER" id="PTHR30482">
    <property type="entry name" value="HIGH-AFFINITY BRANCHED-CHAIN AMINO ACID TRANSPORT SYSTEM PERMEASE"/>
    <property type="match status" value="1"/>
</dbReference>
<feature type="transmembrane region" description="Helical" evidence="6">
    <location>
        <begin position="16"/>
        <end position="34"/>
    </location>
</feature>
<evidence type="ECO:0000256" key="4">
    <source>
        <dbReference type="ARBA" id="ARBA00022989"/>
    </source>
</evidence>
<dbReference type="Pfam" id="PF02653">
    <property type="entry name" value="BPD_transp_2"/>
    <property type="match status" value="1"/>
</dbReference>
<dbReference type="InterPro" id="IPR043428">
    <property type="entry name" value="LivM-like"/>
</dbReference>
<keyword evidence="5 6" id="KW-0472">Membrane</keyword>
<feature type="transmembrane region" description="Helical" evidence="6">
    <location>
        <begin position="41"/>
        <end position="60"/>
    </location>
</feature>
<dbReference type="CDD" id="cd06581">
    <property type="entry name" value="TM_PBP1_LivM_like"/>
    <property type="match status" value="1"/>
</dbReference>
<accession>A0A941I2E2</accession>
<protein>
    <submittedName>
        <fullName evidence="7">Branched-chain amino acid ABC transporter permease</fullName>
    </submittedName>
</protein>
<evidence type="ECO:0000256" key="1">
    <source>
        <dbReference type="ARBA" id="ARBA00004651"/>
    </source>
</evidence>
<organism evidence="7 8">
    <name type="scientific">Undibacterium baiyunense</name>
    <dbReference type="NCBI Taxonomy" id="2828731"/>
    <lineage>
        <taxon>Bacteria</taxon>
        <taxon>Pseudomonadati</taxon>
        <taxon>Pseudomonadota</taxon>
        <taxon>Betaproteobacteria</taxon>
        <taxon>Burkholderiales</taxon>
        <taxon>Oxalobacteraceae</taxon>
        <taxon>Undibacterium</taxon>
    </lineage>
</organism>
<sequence length="417" mass="45203">MLKFLSKCINSGSLPATFYWALLITVSLLFIPFICSSSAALNFITQVCIAAVLGLSFNILLGQTGLLSFGHAMYAGLGAFASVHVMNKIGLGESAFPVILIPLVGGLAGLLVGVICGWISSKRAGIVFSMISLGIGELIFVMAPMFPQIFGGEAGISTNRVIGDTFLGLSFGPQIEVTYLIIVWTLLSMSAMFFLTLSPLGKLASAVRDNHERVAFLGVNPRLIRFFMICIASFFAGISGALSALHFEIATTDSLSMYRSGSILLFTYIGGISLFLGPVLGAILAVCMTVFLSELTPAWQLYLGILFILVVSFAPKGISGYISAYLDQMKALYQRNNLINVIRVSCLHLFANAMIGASLVILIELTYQLRSADQNGMLLDWFKHNTFDVNHWIIPICMFALGVLLKLVAKRVLRCMR</sequence>
<feature type="transmembrane region" description="Helical" evidence="6">
    <location>
        <begin position="265"/>
        <end position="293"/>
    </location>
</feature>